<evidence type="ECO:0000256" key="3">
    <source>
        <dbReference type="ARBA" id="ARBA00023242"/>
    </source>
</evidence>
<feature type="region of interest" description="Disordered" evidence="4">
    <location>
        <begin position="906"/>
        <end position="928"/>
    </location>
</feature>
<keyword evidence="3" id="KW-0539">Nucleus</keyword>
<dbReference type="GO" id="GO:0000976">
    <property type="term" value="F:transcription cis-regulatory region binding"/>
    <property type="evidence" value="ECO:0007669"/>
    <property type="project" value="TreeGrafter"/>
</dbReference>
<evidence type="ECO:0000256" key="4">
    <source>
        <dbReference type="SAM" id="MobiDB-lite"/>
    </source>
</evidence>
<dbReference type="Gene3D" id="1.10.150.60">
    <property type="entry name" value="ARID DNA-binding domain"/>
    <property type="match status" value="1"/>
</dbReference>
<dbReference type="EMBL" id="OV121137">
    <property type="protein sequence ID" value="CAH0559488.1"/>
    <property type="molecule type" value="Genomic_DNA"/>
</dbReference>
<evidence type="ECO:0000256" key="1">
    <source>
        <dbReference type="ARBA" id="ARBA00023015"/>
    </source>
</evidence>
<keyword evidence="2" id="KW-0804">Transcription</keyword>
<sequence length="1045" mass="116426">RWCQRAVAECSVINCELKMDKSEIQLIGGPCGQHGPYTFYKAFKYTKNGVKRIVTLSEFFFVKLWIDSDLLCIGELQLLWNDKNSDQVLASLRLYFLPENTPEGRMDHGEDEVLAISEKVVIRVEDLITWITVDAEWTWGRLAKCQADVKSPSIDVSAETPVPVPLAESSLDFSDVEKERKLFETTDNSGPSVIILSYPKYARYRAMMKRLESVEDDYLKMKLVVALGGFSAISRDTRVLFCRDTFDYPELEGHELLCNHLAPKMKGRPRGKRKKRSVSPGSESNESESSVSHIYIKQKITTEGGRNGLRCDSTTSRRCTRSAESRQFIKKLNSFMKSNQTPMGRIPCVGAKELDLHEFYLKVQKLGGYDAVTSSRLWKSLFEEISGNMNSTSAATIIRRHYERFLLAFERNVKGEEYKPLPVYERRRLKSKAGSSSLSDNETSESPSNSGSSTPVPSCSGIAVAGTSKDYKDCVPSKPEVKTSSLRSVRVKTERQKEKQCDNNAKHQNNNNYSCDAETVVNPEADKTENQIEIKDEVVKLAEDSTDRVESPPQVAEECDVIKAEVVKVEAVISVEPDTSAVAPIVQKISPLVTLSPTEEKDEPFIKTGDTGSNVDVDVVEVPFKPKTPEIVDLESDAFKAMNSSINKTFVQEVKKRKLDILKEGGLEVTPVRSGSMISKRPSVIQPTITTVTVPIKNLANNDGMPPPLVNIVPSKRSSPQTTQTKSGQKSPLPSSPSKAFSFGNSLPPRVVQSRSIYSYSEKTVYGNPKDVYAPKFPELSSRQCGGDLLDLTITSPQKPVADVVRVPQIPSSSSSLYNRLSDNRPMPQQHQQPRTASLIEGRRLGSNLEITLVGPNSAVKPPPQNKYPAPAASVQITPNHNRHHAQKRMPSEMYLNSKVAKTDLKMKHPKPSSQVSPKAGADINIPNPYVNKSPSIKADPINSYMKAMQTASKPYPSTPASAFPGYLSQIYEQSNQFKNLYQYAMDSQYANAMQGLYAGYPVNQQQMVMPSPEQLKLYADWMSTQMHFSYAQNDASHINNMKKQ</sequence>
<feature type="compositionally biased region" description="Polar residues" evidence="4">
    <location>
        <begin position="716"/>
        <end position="745"/>
    </location>
</feature>
<dbReference type="Proteomes" id="UP001154078">
    <property type="component" value="Chromosome 6"/>
</dbReference>
<feature type="region of interest" description="Disordered" evidence="4">
    <location>
        <begin position="264"/>
        <end position="292"/>
    </location>
</feature>
<dbReference type="OrthoDB" id="1938591at2759"/>
<feature type="compositionally biased region" description="Low complexity" evidence="4">
    <location>
        <begin position="435"/>
        <end position="461"/>
    </location>
</feature>
<dbReference type="InterPro" id="IPR036431">
    <property type="entry name" value="ARID_dom_sf"/>
</dbReference>
<reference evidence="6" key="1">
    <citation type="submission" date="2021-12" db="EMBL/GenBank/DDBJ databases">
        <authorList>
            <person name="King R."/>
        </authorList>
    </citation>
    <scope>NUCLEOTIDE SEQUENCE</scope>
</reference>
<feature type="compositionally biased region" description="Low complexity" evidence="4">
    <location>
        <begin position="278"/>
        <end position="292"/>
    </location>
</feature>
<dbReference type="Pfam" id="PF01388">
    <property type="entry name" value="ARID"/>
    <property type="match status" value="1"/>
</dbReference>
<evidence type="ECO:0000313" key="7">
    <source>
        <dbReference type="Proteomes" id="UP001154078"/>
    </source>
</evidence>
<dbReference type="AlphaFoldDB" id="A0A9P0FM23"/>
<dbReference type="GO" id="GO:0006357">
    <property type="term" value="P:regulation of transcription by RNA polymerase II"/>
    <property type="evidence" value="ECO:0007669"/>
    <property type="project" value="TreeGrafter"/>
</dbReference>
<dbReference type="GO" id="GO:0005634">
    <property type="term" value="C:nucleus"/>
    <property type="evidence" value="ECO:0007669"/>
    <property type="project" value="TreeGrafter"/>
</dbReference>
<name>A0A9P0FM23_BRAAE</name>
<evidence type="ECO:0000313" key="6">
    <source>
        <dbReference type="EMBL" id="CAH0559488.1"/>
    </source>
</evidence>
<evidence type="ECO:0000259" key="5">
    <source>
        <dbReference type="PROSITE" id="PS51011"/>
    </source>
</evidence>
<feature type="region of interest" description="Disordered" evidence="4">
    <location>
        <begin position="699"/>
        <end position="747"/>
    </location>
</feature>
<protein>
    <recommendedName>
        <fullName evidence="5">ARID domain-containing protein</fullName>
    </recommendedName>
</protein>
<evidence type="ECO:0000256" key="2">
    <source>
        <dbReference type="ARBA" id="ARBA00023163"/>
    </source>
</evidence>
<feature type="region of interest" description="Disordered" evidence="4">
    <location>
        <begin position="429"/>
        <end position="514"/>
    </location>
</feature>
<feature type="compositionally biased region" description="Basic and acidic residues" evidence="4">
    <location>
        <begin position="469"/>
        <end position="481"/>
    </location>
</feature>
<dbReference type="PROSITE" id="PS51011">
    <property type="entry name" value="ARID"/>
    <property type="match status" value="1"/>
</dbReference>
<feature type="non-terminal residue" evidence="6">
    <location>
        <position position="1"/>
    </location>
</feature>
<proteinExistence type="predicted"/>
<accession>A0A9P0FM23</accession>
<dbReference type="PANTHER" id="PTHR13964">
    <property type="entry name" value="RBP-RELATED"/>
    <property type="match status" value="1"/>
</dbReference>
<feature type="compositionally biased region" description="Basic residues" evidence="4">
    <location>
        <begin position="264"/>
        <end position="277"/>
    </location>
</feature>
<keyword evidence="7" id="KW-1185">Reference proteome</keyword>
<dbReference type="PANTHER" id="PTHR13964:SF44">
    <property type="entry name" value="ARID DOMAIN-CONTAINING PROTEIN"/>
    <property type="match status" value="1"/>
</dbReference>
<organism evidence="6 7">
    <name type="scientific">Brassicogethes aeneus</name>
    <name type="common">Rape pollen beetle</name>
    <name type="synonym">Meligethes aeneus</name>
    <dbReference type="NCBI Taxonomy" id="1431903"/>
    <lineage>
        <taxon>Eukaryota</taxon>
        <taxon>Metazoa</taxon>
        <taxon>Ecdysozoa</taxon>
        <taxon>Arthropoda</taxon>
        <taxon>Hexapoda</taxon>
        <taxon>Insecta</taxon>
        <taxon>Pterygota</taxon>
        <taxon>Neoptera</taxon>
        <taxon>Endopterygota</taxon>
        <taxon>Coleoptera</taxon>
        <taxon>Polyphaga</taxon>
        <taxon>Cucujiformia</taxon>
        <taxon>Nitidulidae</taxon>
        <taxon>Meligethinae</taxon>
        <taxon>Brassicogethes</taxon>
    </lineage>
</organism>
<keyword evidence="1" id="KW-0805">Transcription regulation</keyword>
<gene>
    <name evidence="6" type="ORF">MELIAE_LOCUS9574</name>
</gene>
<dbReference type="InterPro" id="IPR001606">
    <property type="entry name" value="ARID_dom"/>
</dbReference>
<feature type="compositionally biased region" description="Basic and acidic residues" evidence="4">
    <location>
        <begin position="491"/>
        <end position="505"/>
    </location>
</feature>
<dbReference type="SMART" id="SM00501">
    <property type="entry name" value="BRIGHT"/>
    <property type="match status" value="1"/>
</dbReference>
<dbReference type="SUPFAM" id="SSF46774">
    <property type="entry name" value="ARID-like"/>
    <property type="match status" value="1"/>
</dbReference>
<feature type="domain" description="ARID" evidence="5">
    <location>
        <begin position="322"/>
        <end position="414"/>
    </location>
</feature>
<dbReference type="InterPro" id="IPR051232">
    <property type="entry name" value="ARID/SWI1_ChromRemod"/>
</dbReference>
<dbReference type="SMART" id="SM01014">
    <property type="entry name" value="ARID"/>
    <property type="match status" value="1"/>
</dbReference>